<evidence type="ECO:0000256" key="1">
    <source>
        <dbReference type="ARBA" id="ARBA00004651"/>
    </source>
</evidence>
<evidence type="ECO:0000313" key="8">
    <source>
        <dbReference type="Proteomes" id="UP000295371"/>
    </source>
</evidence>
<feature type="transmembrane region" description="Helical" evidence="5">
    <location>
        <begin position="310"/>
        <end position="332"/>
    </location>
</feature>
<evidence type="ECO:0000256" key="3">
    <source>
        <dbReference type="ARBA" id="ARBA00022989"/>
    </source>
</evidence>
<dbReference type="Pfam" id="PF07690">
    <property type="entry name" value="MFS_1"/>
    <property type="match status" value="1"/>
</dbReference>
<evidence type="ECO:0000259" key="6">
    <source>
        <dbReference type="PROSITE" id="PS50850"/>
    </source>
</evidence>
<dbReference type="PRINTS" id="PR01036">
    <property type="entry name" value="TCRTETB"/>
</dbReference>
<reference evidence="7 8" key="1">
    <citation type="submission" date="2019-03" db="EMBL/GenBank/DDBJ databases">
        <title>Genomic Encyclopedia of Archaeal and Bacterial Type Strains, Phase II (KMG-II): from individual species to whole genera.</title>
        <authorList>
            <person name="Goeker M."/>
        </authorList>
    </citation>
    <scope>NUCLEOTIDE SEQUENCE [LARGE SCALE GENOMIC DNA]</scope>
    <source>
        <strain evidence="7 8">DSM 24323</strain>
    </source>
</reference>
<protein>
    <submittedName>
        <fullName evidence="7">MFS transporter</fullName>
    </submittedName>
</protein>
<sequence length="494" mass="51389">MSTTTDPTDERKKWRAFWVAVAVAGVTILDLSKVNVALPSIESALGAGSTELQVIVSGYVLTFGLALVPMGRLGDQRSRRTLFIIGLSLFTLTSLICALAPNATVLLIGRLLQGIAAGIQMPQVLGLIQSQFQGKERGRAFGLFGATIGICTAIGPTLGGLLIALGGEPDGWRLIFWMNVPLCVIAIGLAIFLLPDTRPATKEPLHLDPVGVVLLGGTILCLLLPFLLTTGGSDDDPRRWWSLVGFVLLAAALVAWERHYAAQGRSPLIPFKLFGISSFRNGTLLVAIYFTALPSMFLTTTLFLQEGVGLTPLLAGLVGMGFAIVSATASYVGGGLVGRIGRPLVIGGLVIMLCCTVGMSLVAHFVPQQLIPFALAAVMLLGGVGGGVVVSPNQTLTLADVPVSQGGLAGSMGQLGQRIGTAIGTAVTLSLFYAAVYSTQGEPGLDAYRDAYNLGMVAVSGFIALALLIGVIDAGSRQRRARPTPVAQGVDSPG</sequence>
<dbReference type="PANTHER" id="PTHR42718">
    <property type="entry name" value="MAJOR FACILITATOR SUPERFAMILY MULTIDRUG TRANSPORTER MFSC"/>
    <property type="match status" value="1"/>
</dbReference>
<feature type="transmembrane region" description="Helical" evidence="5">
    <location>
        <begin position="371"/>
        <end position="390"/>
    </location>
</feature>
<dbReference type="Proteomes" id="UP000295371">
    <property type="component" value="Unassembled WGS sequence"/>
</dbReference>
<feature type="domain" description="Major facilitator superfamily (MFS) profile" evidence="6">
    <location>
        <begin position="16"/>
        <end position="478"/>
    </location>
</feature>
<evidence type="ECO:0000256" key="2">
    <source>
        <dbReference type="ARBA" id="ARBA00022692"/>
    </source>
</evidence>
<dbReference type="InterPro" id="IPR036259">
    <property type="entry name" value="MFS_trans_sf"/>
</dbReference>
<dbReference type="PANTHER" id="PTHR42718:SF39">
    <property type="entry name" value="ACTINORHODIN TRANSPORTER-RELATED"/>
    <property type="match status" value="1"/>
</dbReference>
<dbReference type="RefSeq" id="WP_133754660.1">
    <property type="nucleotide sequence ID" value="NZ_SOAW01000001.1"/>
</dbReference>
<dbReference type="Gene3D" id="1.20.1250.20">
    <property type="entry name" value="MFS general substrate transporter like domains"/>
    <property type="match status" value="1"/>
</dbReference>
<feature type="transmembrane region" description="Helical" evidence="5">
    <location>
        <begin position="207"/>
        <end position="228"/>
    </location>
</feature>
<dbReference type="SUPFAM" id="SSF103473">
    <property type="entry name" value="MFS general substrate transporter"/>
    <property type="match status" value="1"/>
</dbReference>
<feature type="transmembrane region" description="Helical" evidence="5">
    <location>
        <begin position="107"/>
        <end position="128"/>
    </location>
</feature>
<dbReference type="OrthoDB" id="7375466at2"/>
<dbReference type="EMBL" id="SOAW01000001">
    <property type="protein sequence ID" value="TDT34260.1"/>
    <property type="molecule type" value="Genomic_DNA"/>
</dbReference>
<evidence type="ECO:0000256" key="5">
    <source>
        <dbReference type="SAM" id="Phobius"/>
    </source>
</evidence>
<dbReference type="GO" id="GO:0022857">
    <property type="term" value="F:transmembrane transporter activity"/>
    <property type="evidence" value="ECO:0007669"/>
    <property type="project" value="InterPro"/>
</dbReference>
<dbReference type="CDD" id="cd17321">
    <property type="entry name" value="MFS_MMR_MDR_like"/>
    <property type="match status" value="1"/>
</dbReference>
<feature type="transmembrane region" description="Helical" evidence="5">
    <location>
        <begin position="240"/>
        <end position="261"/>
    </location>
</feature>
<evidence type="ECO:0000313" key="7">
    <source>
        <dbReference type="EMBL" id="TDT34260.1"/>
    </source>
</evidence>
<dbReference type="GO" id="GO:0005886">
    <property type="term" value="C:plasma membrane"/>
    <property type="evidence" value="ECO:0007669"/>
    <property type="project" value="UniProtKB-SubCell"/>
</dbReference>
<dbReference type="PROSITE" id="PS50850">
    <property type="entry name" value="MFS"/>
    <property type="match status" value="1"/>
</dbReference>
<dbReference type="Gene3D" id="1.20.1720.10">
    <property type="entry name" value="Multidrug resistance protein D"/>
    <property type="match status" value="1"/>
</dbReference>
<gene>
    <name evidence="7" type="ORF">CLV29_1918</name>
</gene>
<feature type="transmembrane region" description="Helical" evidence="5">
    <location>
        <begin position="16"/>
        <end position="32"/>
    </location>
</feature>
<comment type="caution">
    <text evidence="7">The sequence shown here is derived from an EMBL/GenBank/DDBJ whole genome shotgun (WGS) entry which is preliminary data.</text>
</comment>
<feature type="transmembrane region" description="Helical" evidence="5">
    <location>
        <begin position="82"/>
        <end position="101"/>
    </location>
</feature>
<feature type="transmembrane region" description="Helical" evidence="5">
    <location>
        <begin position="282"/>
        <end position="304"/>
    </location>
</feature>
<accession>A0A4R7J9Q2</accession>
<name>A0A4R7J9Q2_9ACTN</name>
<keyword evidence="3 5" id="KW-1133">Transmembrane helix</keyword>
<keyword evidence="8" id="KW-1185">Reference proteome</keyword>
<comment type="subcellular location">
    <subcellularLocation>
        <location evidence="1">Cell membrane</location>
        <topology evidence="1">Multi-pass membrane protein</topology>
    </subcellularLocation>
</comment>
<evidence type="ECO:0000256" key="4">
    <source>
        <dbReference type="ARBA" id="ARBA00023136"/>
    </source>
</evidence>
<dbReference type="InterPro" id="IPR011701">
    <property type="entry name" value="MFS"/>
</dbReference>
<feature type="transmembrane region" description="Helical" evidence="5">
    <location>
        <begin position="344"/>
        <end position="365"/>
    </location>
</feature>
<proteinExistence type="predicted"/>
<feature type="transmembrane region" description="Helical" evidence="5">
    <location>
        <begin position="175"/>
        <end position="195"/>
    </location>
</feature>
<dbReference type="AlphaFoldDB" id="A0A4R7J9Q2"/>
<keyword evidence="2 5" id="KW-0812">Transmembrane</keyword>
<feature type="transmembrane region" description="Helical" evidence="5">
    <location>
        <begin position="140"/>
        <end position="163"/>
    </location>
</feature>
<organism evidence="7 8">
    <name type="scientific">Naumannella halotolerans</name>
    <dbReference type="NCBI Taxonomy" id="993414"/>
    <lineage>
        <taxon>Bacteria</taxon>
        <taxon>Bacillati</taxon>
        <taxon>Actinomycetota</taxon>
        <taxon>Actinomycetes</taxon>
        <taxon>Propionibacteriales</taxon>
        <taxon>Propionibacteriaceae</taxon>
        <taxon>Naumannella</taxon>
    </lineage>
</organism>
<feature type="transmembrane region" description="Helical" evidence="5">
    <location>
        <begin position="52"/>
        <end position="70"/>
    </location>
</feature>
<keyword evidence="4 5" id="KW-0472">Membrane</keyword>
<dbReference type="InterPro" id="IPR020846">
    <property type="entry name" value="MFS_dom"/>
</dbReference>
<feature type="transmembrane region" description="Helical" evidence="5">
    <location>
        <begin position="451"/>
        <end position="472"/>
    </location>
</feature>
<feature type="transmembrane region" description="Helical" evidence="5">
    <location>
        <begin position="419"/>
        <end position="439"/>
    </location>
</feature>